<evidence type="ECO:0008006" key="3">
    <source>
        <dbReference type="Google" id="ProtNLM"/>
    </source>
</evidence>
<dbReference type="Proteomes" id="UP000534783">
    <property type="component" value="Unassembled WGS sequence"/>
</dbReference>
<organism evidence="1 2">
    <name type="scientific">Candidatus Manganitrophus noduliformans</name>
    <dbReference type="NCBI Taxonomy" id="2606439"/>
    <lineage>
        <taxon>Bacteria</taxon>
        <taxon>Pseudomonadati</taxon>
        <taxon>Nitrospirota</taxon>
        <taxon>Nitrospiria</taxon>
        <taxon>Candidatus Troglogloeales</taxon>
        <taxon>Candidatus Manganitrophaceae</taxon>
        <taxon>Candidatus Manganitrophus</taxon>
    </lineage>
</organism>
<gene>
    <name evidence="1" type="ORF">MNODULE_22880</name>
</gene>
<sequence length="156" mass="18268">MKAMKENIYCAHWEGPYEWDSYREHQVTEHVLYAIYGSHHLYGRDVLLYIGKTSSGIKSRMREHDRWVADEYDTMKVRFASVGIFIDWDDWNDGERYPKASPPIVNAIEALLIYAHQPAYNSQSLSSFPTARGFRILNTGRLGHLLPEVSYLYYEL</sequence>
<evidence type="ECO:0000313" key="1">
    <source>
        <dbReference type="EMBL" id="NKE73606.1"/>
    </source>
</evidence>
<comment type="caution">
    <text evidence="1">The sequence shown here is derived from an EMBL/GenBank/DDBJ whole genome shotgun (WGS) entry which is preliminary data.</text>
</comment>
<dbReference type="RefSeq" id="WP_168063569.1">
    <property type="nucleotide sequence ID" value="NZ_VTOW01000009.1"/>
</dbReference>
<name>A0A7X6DUF7_9BACT</name>
<reference evidence="1 2" key="1">
    <citation type="journal article" date="2020" name="Nature">
        <title>Bacterial chemolithoautotrophy via manganese oxidation.</title>
        <authorList>
            <person name="Yu H."/>
            <person name="Leadbetter J.R."/>
        </authorList>
    </citation>
    <scope>NUCLEOTIDE SEQUENCE [LARGE SCALE GENOMIC DNA]</scope>
    <source>
        <strain evidence="1 2">Mn-1</strain>
    </source>
</reference>
<dbReference type="AlphaFoldDB" id="A0A7X6DUF7"/>
<dbReference type="EMBL" id="VTOW01000009">
    <property type="protein sequence ID" value="NKE73606.1"/>
    <property type="molecule type" value="Genomic_DNA"/>
</dbReference>
<protein>
    <recommendedName>
        <fullName evidence="3">GIY-YIG domain-containing protein</fullName>
    </recommendedName>
</protein>
<evidence type="ECO:0000313" key="2">
    <source>
        <dbReference type="Proteomes" id="UP000534783"/>
    </source>
</evidence>
<proteinExistence type="predicted"/>
<keyword evidence="2" id="KW-1185">Reference proteome</keyword>
<accession>A0A7X6DUF7</accession>